<feature type="compositionally biased region" description="Polar residues" evidence="1">
    <location>
        <begin position="194"/>
        <end position="205"/>
    </location>
</feature>
<evidence type="ECO:0000313" key="3">
    <source>
        <dbReference type="Proteomes" id="UP000308365"/>
    </source>
</evidence>
<proteinExistence type="predicted"/>
<evidence type="ECO:0000256" key="1">
    <source>
        <dbReference type="SAM" id="MobiDB-lite"/>
    </source>
</evidence>
<evidence type="ECO:0000313" key="2">
    <source>
        <dbReference type="EMBL" id="TKC37697.1"/>
    </source>
</evidence>
<feature type="region of interest" description="Disordered" evidence="1">
    <location>
        <begin position="1"/>
        <end position="49"/>
    </location>
</feature>
<comment type="caution">
    <text evidence="2">The sequence shown here is derived from an EMBL/GenBank/DDBJ whole genome shotgun (WGS) entry which is preliminary data.</text>
</comment>
<dbReference type="Proteomes" id="UP000308365">
    <property type="component" value="Unassembled WGS sequence"/>
</dbReference>
<sequence>MNKVHKVAPQTVSKGERSPWPGHGAAFPAAQAWPSSPASSGAPGNCLRAHSPAATRCLRPAGPLPTPAPTPGFEGLAVPPLAHLLQEAFPGCSGPSNLTAPHNLAQEEPSPKPSPGGTLTSDLSVQGLREEACVGEPPGPGLCQQPNLDTLLRTAPTCSPPPSHPPSRGGSCAPPAPPPGHQLPGHTHGGRQPLTATSGEQTLSTRHVRTWSHKQPDNPWPGVRLPARCS</sequence>
<dbReference type="EMBL" id="RWIC01001097">
    <property type="protein sequence ID" value="TKC37697.1"/>
    <property type="molecule type" value="Genomic_DNA"/>
</dbReference>
<feature type="region of interest" description="Disordered" evidence="1">
    <location>
        <begin position="92"/>
        <end position="230"/>
    </location>
</feature>
<reference evidence="3" key="1">
    <citation type="journal article" date="2019" name="IScience">
        <title>Narwhal Genome Reveals Long-Term Low Genetic Diversity despite Current Large Abundance Size.</title>
        <authorList>
            <person name="Westbury M.V."/>
            <person name="Petersen B."/>
            <person name="Garde E."/>
            <person name="Heide-Jorgensen M.P."/>
            <person name="Lorenzen E.D."/>
        </authorList>
    </citation>
    <scope>NUCLEOTIDE SEQUENCE [LARGE SCALE GENOMIC DNA]</scope>
</reference>
<protein>
    <submittedName>
        <fullName evidence="2">Uncharacterized protein</fullName>
    </submittedName>
</protein>
<name>A0A4U1ENQ4_MONMO</name>
<organism evidence="2 3">
    <name type="scientific">Monodon monoceros</name>
    <name type="common">Narwhal</name>
    <name type="synonym">Ceratodon monodon</name>
    <dbReference type="NCBI Taxonomy" id="40151"/>
    <lineage>
        <taxon>Eukaryota</taxon>
        <taxon>Metazoa</taxon>
        <taxon>Chordata</taxon>
        <taxon>Craniata</taxon>
        <taxon>Vertebrata</taxon>
        <taxon>Euteleostomi</taxon>
        <taxon>Mammalia</taxon>
        <taxon>Eutheria</taxon>
        <taxon>Laurasiatheria</taxon>
        <taxon>Artiodactyla</taxon>
        <taxon>Whippomorpha</taxon>
        <taxon>Cetacea</taxon>
        <taxon>Odontoceti</taxon>
        <taxon>Monodontidae</taxon>
        <taxon>Monodon</taxon>
    </lineage>
</organism>
<feature type="compositionally biased region" description="Low complexity" evidence="1">
    <location>
        <begin position="21"/>
        <end position="44"/>
    </location>
</feature>
<accession>A0A4U1ENQ4</accession>
<gene>
    <name evidence="2" type="ORF">EI555_019006</name>
</gene>
<dbReference type="AlphaFoldDB" id="A0A4U1ENQ4"/>